<keyword evidence="14" id="KW-1185">Reference proteome</keyword>
<keyword evidence="8 11" id="KW-0560">Oxidoreductase</keyword>
<dbReference type="CDD" id="cd04738">
    <property type="entry name" value="DHOD_2_like"/>
    <property type="match status" value="1"/>
</dbReference>
<dbReference type="NCBIfam" id="NF003645">
    <property type="entry name" value="PRK05286.1-2"/>
    <property type="match status" value="1"/>
</dbReference>
<evidence type="ECO:0000256" key="1">
    <source>
        <dbReference type="ARBA" id="ARBA00004370"/>
    </source>
</evidence>
<organism evidence="13 14">
    <name type="scientific">Piptocephalis cylindrospora</name>
    <dbReference type="NCBI Taxonomy" id="1907219"/>
    <lineage>
        <taxon>Eukaryota</taxon>
        <taxon>Fungi</taxon>
        <taxon>Fungi incertae sedis</taxon>
        <taxon>Zoopagomycota</taxon>
        <taxon>Zoopagomycotina</taxon>
        <taxon>Zoopagomycetes</taxon>
        <taxon>Zoopagales</taxon>
        <taxon>Piptocephalidaceae</taxon>
        <taxon>Piptocephalis</taxon>
    </lineage>
</organism>
<feature type="domain" description="Dihydroorotate dehydrogenase catalytic" evidence="12">
    <location>
        <begin position="30"/>
        <end position="339"/>
    </location>
</feature>
<evidence type="ECO:0000256" key="2">
    <source>
        <dbReference type="ARBA" id="ARBA00005161"/>
    </source>
</evidence>
<dbReference type="NCBIfam" id="NF003652">
    <property type="entry name" value="PRK05286.2-5"/>
    <property type="match status" value="1"/>
</dbReference>
<dbReference type="UniPathway" id="UPA00070">
    <property type="reaction ID" value="UER00946"/>
</dbReference>
<dbReference type="EMBL" id="KZ988399">
    <property type="protein sequence ID" value="RKP12275.1"/>
    <property type="molecule type" value="Genomic_DNA"/>
</dbReference>
<evidence type="ECO:0000256" key="6">
    <source>
        <dbReference type="ARBA" id="ARBA00022630"/>
    </source>
</evidence>
<evidence type="ECO:0000256" key="5">
    <source>
        <dbReference type="ARBA" id="ARBA00017599"/>
    </source>
</evidence>
<dbReference type="InterPro" id="IPR001295">
    <property type="entry name" value="Dihydroorotate_DH_CS"/>
</dbReference>
<evidence type="ECO:0000256" key="11">
    <source>
        <dbReference type="RuleBase" id="RU361255"/>
    </source>
</evidence>
<name>A0A4P9Y0J4_9FUNG</name>
<dbReference type="PROSITE" id="PS00911">
    <property type="entry name" value="DHODEHASE_1"/>
    <property type="match status" value="1"/>
</dbReference>
<dbReference type="PANTHER" id="PTHR48109:SF4">
    <property type="entry name" value="DIHYDROOROTATE DEHYDROGENASE (QUINONE), MITOCHONDRIAL"/>
    <property type="match status" value="1"/>
</dbReference>
<evidence type="ECO:0000313" key="13">
    <source>
        <dbReference type="EMBL" id="RKP12275.1"/>
    </source>
</evidence>
<dbReference type="AlphaFoldDB" id="A0A4P9Y0J4"/>
<keyword evidence="9" id="KW-0472">Membrane</keyword>
<accession>A0A4P9Y0J4</accession>
<sequence length="361" mass="38996">MGAEQAHRFAVVSAKWGISPKDRVQDEACLRTQLWGKELSNPVGLAAGFDKDAECVDGMFGAGFGLVEVGSITPLAQPGNPQPRMFRLPEDRACINRYGFNSRGHAYAEQVLQHRRATRSSPSSSLEEVPRSLKPGRLLGVNLGKNKVSGPDDHSDYVKGVERFGPLADYLVINVSSPNTPGLRSLQARESLDKLIGEVMHARNALSSPQPPLVLKIAPDLDEAQMKDIASVALAHHVDGIIVSNTTITRPDSLKSRNYLVRETGGLSGPPVKPLSLACLRQMYKMTQGKITLIGCGGIRTGEDALEFGRAGASVIQLYTSMAYDGLGVVREVKDDIARGLNGRSWSDIVGEDVRKSFPKA</sequence>
<dbReference type="GO" id="GO:0005743">
    <property type="term" value="C:mitochondrial inner membrane"/>
    <property type="evidence" value="ECO:0007669"/>
    <property type="project" value="UniProtKB-SubCell"/>
</dbReference>
<keyword evidence="11" id="KW-0496">Mitochondrion</keyword>
<comment type="subcellular location">
    <subcellularLocation>
        <location evidence="1">Membrane</location>
    </subcellularLocation>
    <subcellularLocation>
        <location evidence="11">Mitochondrion inner membrane</location>
        <topology evidence="11">Single-pass membrane protein</topology>
    </subcellularLocation>
</comment>
<evidence type="ECO:0000259" key="12">
    <source>
        <dbReference type="Pfam" id="PF01180"/>
    </source>
</evidence>
<dbReference type="GO" id="GO:0106430">
    <property type="term" value="F:dihydroorotate dehydrogenase (quinone) activity"/>
    <property type="evidence" value="ECO:0007669"/>
    <property type="project" value="UniProtKB-EC"/>
</dbReference>
<comment type="pathway">
    <text evidence="2 11">Pyrimidine metabolism; UMP biosynthesis via de novo pathway; orotate from (S)-dihydroorotate (quinone route): step 1/1.</text>
</comment>
<evidence type="ECO:0000256" key="8">
    <source>
        <dbReference type="ARBA" id="ARBA00023002"/>
    </source>
</evidence>
<dbReference type="Proteomes" id="UP000267251">
    <property type="component" value="Unassembled WGS sequence"/>
</dbReference>
<comment type="cofactor">
    <cofactor evidence="11">
        <name>FMN</name>
        <dbReference type="ChEBI" id="CHEBI:58210"/>
    </cofactor>
    <text evidence="11">Binds 1 FMN per subunit.</text>
</comment>
<dbReference type="GO" id="GO:0044205">
    <property type="term" value="P:'de novo' UMP biosynthetic process"/>
    <property type="evidence" value="ECO:0007669"/>
    <property type="project" value="UniProtKB-UniPathway"/>
</dbReference>
<evidence type="ECO:0000256" key="9">
    <source>
        <dbReference type="ARBA" id="ARBA00023136"/>
    </source>
</evidence>
<comment type="similarity">
    <text evidence="3 11">Belongs to the dihydroorotate dehydrogenase family. Type 2 subfamily.</text>
</comment>
<dbReference type="Pfam" id="PF01180">
    <property type="entry name" value="DHO_dh"/>
    <property type="match status" value="1"/>
</dbReference>
<dbReference type="EC" id="1.3.5.2" evidence="4 11"/>
<dbReference type="InterPro" id="IPR050074">
    <property type="entry name" value="DHO_dehydrogenase"/>
</dbReference>
<dbReference type="PANTHER" id="PTHR48109">
    <property type="entry name" value="DIHYDROOROTATE DEHYDROGENASE (QUINONE), MITOCHONDRIAL-RELATED"/>
    <property type="match status" value="1"/>
</dbReference>
<comment type="catalytic activity">
    <reaction evidence="10 11">
        <text>(S)-dihydroorotate + a quinone = orotate + a quinol</text>
        <dbReference type="Rhea" id="RHEA:30187"/>
        <dbReference type="ChEBI" id="CHEBI:24646"/>
        <dbReference type="ChEBI" id="CHEBI:30839"/>
        <dbReference type="ChEBI" id="CHEBI:30864"/>
        <dbReference type="ChEBI" id="CHEBI:132124"/>
        <dbReference type="EC" id="1.3.5.2"/>
    </reaction>
</comment>
<dbReference type="NCBIfam" id="TIGR01036">
    <property type="entry name" value="pyrD_sub2"/>
    <property type="match status" value="1"/>
</dbReference>
<keyword evidence="6 11" id="KW-0285">Flavoprotein</keyword>
<dbReference type="GO" id="GO:0006207">
    <property type="term" value="P:'de novo' pyrimidine nucleobase biosynthetic process"/>
    <property type="evidence" value="ECO:0007669"/>
    <property type="project" value="InterPro"/>
</dbReference>
<evidence type="ECO:0000256" key="4">
    <source>
        <dbReference type="ARBA" id="ARBA00012791"/>
    </source>
</evidence>
<gene>
    <name evidence="13" type="ORF">BJ684DRAFT_17221</name>
</gene>
<keyword evidence="11" id="KW-0999">Mitochondrion inner membrane</keyword>
<dbReference type="OrthoDB" id="14784at2759"/>
<reference evidence="14" key="1">
    <citation type="journal article" date="2018" name="Nat. Microbiol.">
        <title>Leveraging single-cell genomics to expand the fungal tree of life.</title>
        <authorList>
            <person name="Ahrendt S.R."/>
            <person name="Quandt C.A."/>
            <person name="Ciobanu D."/>
            <person name="Clum A."/>
            <person name="Salamov A."/>
            <person name="Andreopoulos B."/>
            <person name="Cheng J.F."/>
            <person name="Woyke T."/>
            <person name="Pelin A."/>
            <person name="Henrissat B."/>
            <person name="Reynolds N.K."/>
            <person name="Benny G.L."/>
            <person name="Smith M.E."/>
            <person name="James T.Y."/>
            <person name="Grigoriev I.V."/>
        </authorList>
    </citation>
    <scope>NUCLEOTIDE SEQUENCE [LARGE SCALE GENOMIC DNA]</scope>
</reference>
<protein>
    <recommendedName>
        <fullName evidence="5 11">Dihydroorotate dehydrogenase (quinone), mitochondrial</fullName>
        <shortName evidence="11">DHOdehase</shortName>
        <ecNumber evidence="4 11">1.3.5.2</ecNumber>
    </recommendedName>
</protein>
<dbReference type="SUPFAM" id="SSF51395">
    <property type="entry name" value="FMN-linked oxidoreductases"/>
    <property type="match status" value="1"/>
</dbReference>
<evidence type="ECO:0000256" key="7">
    <source>
        <dbReference type="ARBA" id="ARBA00022643"/>
    </source>
</evidence>
<dbReference type="InterPro" id="IPR005719">
    <property type="entry name" value="Dihydroorotate_DH_2"/>
</dbReference>
<dbReference type="Gene3D" id="3.20.20.70">
    <property type="entry name" value="Aldolase class I"/>
    <property type="match status" value="1"/>
</dbReference>
<proteinExistence type="inferred from homology"/>
<dbReference type="InterPro" id="IPR013785">
    <property type="entry name" value="Aldolase_TIM"/>
</dbReference>
<dbReference type="InterPro" id="IPR005720">
    <property type="entry name" value="Dihydroorotate_DH_cat"/>
</dbReference>
<keyword evidence="7 11" id="KW-0288">FMN</keyword>
<dbReference type="PROSITE" id="PS00912">
    <property type="entry name" value="DHODEHASE_2"/>
    <property type="match status" value="1"/>
</dbReference>
<evidence type="ECO:0000256" key="10">
    <source>
        <dbReference type="ARBA" id="ARBA00048639"/>
    </source>
</evidence>
<evidence type="ECO:0000313" key="14">
    <source>
        <dbReference type="Proteomes" id="UP000267251"/>
    </source>
</evidence>
<evidence type="ECO:0000256" key="3">
    <source>
        <dbReference type="ARBA" id="ARBA00005359"/>
    </source>
</evidence>